<dbReference type="Pfam" id="PF11387">
    <property type="entry name" value="DUF2795"/>
    <property type="match status" value="1"/>
</dbReference>
<sequence length="69" mass="7880">MAKQTGERDSPIRVARYLRGLDFPADKDQLLEHATVHQADDEVIETLARLPDVTYHSMDEVMKGYGQLH</sequence>
<dbReference type="RefSeq" id="WP_116303880.1">
    <property type="nucleotide sequence ID" value="NZ_NFZV01000032.1"/>
</dbReference>
<evidence type="ECO:0008006" key="3">
    <source>
        <dbReference type="Google" id="ProtNLM"/>
    </source>
</evidence>
<accession>A0A3E0WHL4</accession>
<dbReference type="AlphaFoldDB" id="A0A3E0WHL4"/>
<dbReference type="OrthoDB" id="3078349at2"/>
<dbReference type="Proteomes" id="UP000256763">
    <property type="component" value="Unassembled WGS sequence"/>
</dbReference>
<keyword evidence="2" id="KW-1185">Reference proteome</keyword>
<evidence type="ECO:0000313" key="2">
    <source>
        <dbReference type="Proteomes" id="UP000256763"/>
    </source>
</evidence>
<dbReference type="EMBL" id="NFZW01000032">
    <property type="protein sequence ID" value="RFA32268.1"/>
    <property type="molecule type" value="Genomic_DNA"/>
</dbReference>
<comment type="caution">
    <text evidence="1">The sequence shown here is derived from an EMBL/GenBank/DDBJ whole genome shotgun (WGS) entry which is preliminary data.</text>
</comment>
<gene>
    <name evidence="1" type="ORF">CAL65_20080</name>
</gene>
<dbReference type="InterPro" id="IPR021527">
    <property type="entry name" value="DUF2795"/>
</dbReference>
<protein>
    <recommendedName>
        <fullName evidence="3">DUF2795 domain-containing protein</fullName>
    </recommendedName>
</protein>
<organism evidence="1 2">
    <name type="scientific">Alkalilimnicola ehrlichii</name>
    <dbReference type="NCBI Taxonomy" id="351052"/>
    <lineage>
        <taxon>Bacteria</taxon>
        <taxon>Pseudomonadati</taxon>
        <taxon>Pseudomonadota</taxon>
        <taxon>Gammaproteobacteria</taxon>
        <taxon>Chromatiales</taxon>
        <taxon>Ectothiorhodospiraceae</taxon>
        <taxon>Alkalilimnicola</taxon>
    </lineage>
</organism>
<evidence type="ECO:0000313" key="1">
    <source>
        <dbReference type="EMBL" id="RFA32268.1"/>
    </source>
</evidence>
<proteinExistence type="predicted"/>
<reference evidence="2" key="1">
    <citation type="submission" date="2017-05" db="EMBL/GenBank/DDBJ databases">
        <authorList>
            <person name="Sharma S."/>
            <person name="Sidhu C."/>
            <person name="Pinnaka A.K."/>
        </authorList>
    </citation>
    <scope>NUCLEOTIDE SEQUENCE [LARGE SCALE GENOMIC DNA]</scope>
    <source>
        <strain evidence="2">AK93</strain>
    </source>
</reference>
<name>A0A3E0WHL4_9GAMM</name>